<accession>A0A0K6FZB4</accession>
<protein>
    <submittedName>
        <fullName evidence="3">Dynein heavy chain 2, axonemal</fullName>
    </submittedName>
</protein>
<name>A0A0K6FZB4_9AGAM</name>
<feature type="coiled-coil region" evidence="1">
    <location>
        <begin position="901"/>
        <end position="958"/>
    </location>
</feature>
<gene>
    <name evidence="3" type="ORF">RSOLAG22IIIB_09581</name>
</gene>
<dbReference type="SUPFAM" id="SSF81901">
    <property type="entry name" value="HCP-like"/>
    <property type="match status" value="1"/>
</dbReference>
<keyword evidence="4" id="KW-1185">Reference proteome</keyword>
<dbReference type="Pfam" id="PF12770">
    <property type="entry name" value="CHAT"/>
    <property type="match status" value="1"/>
</dbReference>
<dbReference type="EMBL" id="CYGV01001239">
    <property type="protein sequence ID" value="CUA71464.1"/>
    <property type="molecule type" value="Genomic_DNA"/>
</dbReference>
<keyword evidence="1" id="KW-0175">Coiled coil</keyword>
<evidence type="ECO:0000259" key="2">
    <source>
        <dbReference type="Pfam" id="PF12770"/>
    </source>
</evidence>
<organism evidence="3 4">
    <name type="scientific">Rhizoctonia solani</name>
    <dbReference type="NCBI Taxonomy" id="456999"/>
    <lineage>
        <taxon>Eukaryota</taxon>
        <taxon>Fungi</taxon>
        <taxon>Dikarya</taxon>
        <taxon>Basidiomycota</taxon>
        <taxon>Agaricomycotina</taxon>
        <taxon>Agaricomycetes</taxon>
        <taxon>Cantharellales</taxon>
        <taxon>Ceratobasidiaceae</taxon>
        <taxon>Rhizoctonia</taxon>
    </lineage>
</organism>
<reference evidence="3 4" key="1">
    <citation type="submission" date="2015-07" db="EMBL/GenBank/DDBJ databases">
        <authorList>
            <person name="Noorani M."/>
        </authorList>
    </citation>
    <scope>NUCLEOTIDE SEQUENCE [LARGE SCALE GENOMIC DNA]</scope>
    <source>
        <strain evidence="3">BBA 69670</strain>
    </source>
</reference>
<dbReference type="InterPro" id="IPR011990">
    <property type="entry name" value="TPR-like_helical_dom_sf"/>
</dbReference>
<dbReference type="Proteomes" id="UP000044841">
    <property type="component" value="Unassembled WGS sequence"/>
</dbReference>
<feature type="domain" description="CHAT" evidence="2">
    <location>
        <begin position="1058"/>
        <end position="1342"/>
    </location>
</feature>
<feature type="coiled-coil region" evidence="1">
    <location>
        <begin position="775"/>
        <end position="829"/>
    </location>
</feature>
<dbReference type="Gene3D" id="1.25.40.10">
    <property type="entry name" value="Tetratricopeptide repeat domain"/>
    <property type="match status" value="1"/>
</dbReference>
<evidence type="ECO:0000256" key="1">
    <source>
        <dbReference type="SAM" id="Coils"/>
    </source>
</evidence>
<evidence type="ECO:0000313" key="4">
    <source>
        <dbReference type="Proteomes" id="UP000044841"/>
    </source>
</evidence>
<proteinExistence type="predicted"/>
<sequence length="1342" mass="150197">MENASTESDPITLYSADKDYAPADFIEPNSDDNIVPRKLAAIGQKRLRRSTEYWKQEIKAVESDVKASIGPSKSQDLDLPKDANEARLDLIFGLQCMAYLPTASSKHKESSRLSQKRRYHIPQLEETFPPSTDAKGNWRQEVFQAIHKLQELLSASIDSGYDQDISKLLLQFDATLVLLEDRTPVTIDNRSIWDSVTSFLTYTTLCSQWCSWRKDSTQEADILVRCATLCIELEPESPYFHALGKALAGASWVHLIKLQDTKGASGNYHLDTAFEYFARLTSLDPTAYKLEFARNLAICGESKMSAARNKCQALKEIISAIDWSSFSMDIPSGSDIFSHYLKSEMIPPLIQGGKQFQEEREEVDFAIDCLTWSVELASENDPQLPAYLTTLVTNLETRRAAFNLEGITELDKAIEYQTRAVLLTPGAHSNYDERAQKLANLLARRLDLGLKSVEAVDKILGLIQLQTKSRDRVSISEQFTVATAFELRFNMTGAGEDIDQAIETLSTAISSFPRDYPQLHRAQILGKLSSLYRKRFLRFSKLIDIDNAIEICNQASSLQLEGQGARHPMLLDLMLLHRIRREHLGDPRDKRIGNEYMKELRSDHSATNTYLDTNPDKQLYFRRLLDRLPDLINIIIESSTPHDLSPDYSECLNTIIDYGRSLLSGSGDNPLDLAVLSRLLFERYLSTNEGIDCKEAIEYMENAVSVNPQGYSEVPTWLYELACFYYCRLERDRAPEDYKRAIKCANQALTLLSDTQATRPDCLYLLARIYAHGRILAVEDENDQLEQVLLCLQAATRCVGGNPMVLYTAASAQVRIATLNENYELASEAFTAAMAIAHKVIWLSDTISRRFAQWCSPMVGSLAGDAAAVAINSQKHSVALEWLEQGRSVIWNQTLQLRTPLDELQRVKPTLADRLKQLSTELQLDSRASQGGMSRELLESAAQKHRRATEEYSRLIDQIRSIPGFNDFLRPRPASDLLQAARSGPIIVVNIATSRCDALVLIPGCSDVRHIALPKVSAEAVEEIHENMSRSFRGQGLRSRAVRPLGAVREDADQALEKVLGSLWTLIASPVLEYLGYLENPPAEPLPRLTWCTTGRLSMLPLHAAGFYDRPNSKTSDFVVSSYTPTLSALLSALSTPPAPHSQLLAISQENNSLHNLCLLPGTKKELAFIETHTKEPIDFNRIEESDASCELVLEAMEQSDWVHLACHAKQDPKEPTESGFFLADGVLTLETIIRKSFEDKGLAFLSACQTAKGDEKLVDEAVHLAAGMLLAGYRSVIATMWSVSDTSAPEITNGVYQRLLKDGKMDHTESARALHEAVNALRESIGYKKFIHWVPYIHIGA</sequence>
<dbReference type="InterPro" id="IPR024983">
    <property type="entry name" value="CHAT_dom"/>
</dbReference>
<evidence type="ECO:0000313" key="3">
    <source>
        <dbReference type="EMBL" id="CUA71464.1"/>
    </source>
</evidence>